<name>A0A2W5SIG0_9BACT</name>
<dbReference type="EMBL" id="QFQP01000221">
    <property type="protein sequence ID" value="PZR02180.1"/>
    <property type="molecule type" value="Genomic_DNA"/>
</dbReference>
<accession>A0A2W5SIG0</accession>
<evidence type="ECO:0008006" key="4">
    <source>
        <dbReference type="Google" id="ProtNLM"/>
    </source>
</evidence>
<reference evidence="2 3" key="1">
    <citation type="submission" date="2017-08" db="EMBL/GenBank/DDBJ databases">
        <title>Infants hospitalized years apart are colonized by the same room-sourced microbial strains.</title>
        <authorList>
            <person name="Brooks B."/>
            <person name="Olm M.R."/>
            <person name="Firek B.A."/>
            <person name="Baker R."/>
            <person name="Thomas B.C."/>
            <person name="Morowitz M.J."/>
            <person name="Banfield J.F."/>
        </authorList>
    </citation>
    <scope>NUCLEOTIDE SEQUENCE [LARGE SCALE GENOMIC DNA]</scope>
    <source>
        <strain evidence="2">S2_003_000_R2_14</strain>
    </source>
</reference>
<evidence type="ECO:0000313" key="3">
    <source>
        <dbReference type="Proteomes" id="UP000249061"/>
    </source>
</evidence>
<gene>
    <name evidence="2" type="ORF">DI536_37200</name>
</gene>
<feature type="non-terminal residue" evidence="2">
    <location>
        <position position="79"/>
    </location>
</feature>
<keyword evidence="1" id="KW-0732">Signal</keyword>
<comment type="caution">
    <text evidence="2">The sequence shown here is derived from an EMBL/GenBank/DDBJ whole genome shotgun (WGS) entry which is preliminary data.</text>
</comment>
<dbReference type="Proteomes" id="UP000249061">
    <property type="component" value="Unassembled WGS sequence"/>
</dbReference>
<organism evidence="2 3">
    <name type="scientific">Archangium gephyra</name>
    <dbReference type="NCBI Taxonomy" id="48"/>
    <lineage>
        <taxon>Bacteria</taxon>
        <taxon>Pseudomonadati</taxon>
        <taxon>Myxococcota</taxon>
        <taxon>Myxococcia</taxon>
        <taxon>Myxococcales</taxon>
        <taxon>Cystobacterineae</taxon>
        <taxon>Archangiaceae</taxon>
        <taxon>Archangium</taxon>
    </lineage>
</organism>
<sequence>MKHSKHPMRYALSAAIALALAPTLAAAQDAAPAAAKDDATTLDAVVVSGTAKFKGLRKRDASFSISTATPEQIQETAPT</sequence>
<evidence type="ECO:0000256" key="1">
    <source>
        <dbReference type="SAM" id="SignalP"/>
    </source>
</evidence>
<feature type="chain" id="PRO_5016174305" description="TonB-dependent receptor" evidence="1">
    <location>
        <begin position="28"/>
        <end position="79"/>
    </location>
</feature>
<protein>
    <recommendedName>
        <fullName evidence="4">TonB-dependent receptor</fullName>
    </recommendedName>
</protein>
<proteinExistence type="predicted"/>
<evidence type="ECO:0000313" key="2">
    <source>
        <dbReference type="EMBL" id="PZR02180.1"/>
    </source>
</evidence>
<feature type="signal peptide" evidence="1">
    <location>
        <begin position="1"/>
        <end position="27"/>
    </location>
</feature>
<dbReference type="AlphaFoldDB" id="A0A2W5SIG0"/>